<dbReference type="GeneID" id="113848366"/>
<gene>
    <name evidence="16" type="primary">LOC113848366</name>
</gene>
<evidence type="ECO:0000256" key="2">
    <source>
        <dbReference type="ARBA" id="ARBA00005184"/>
    </source>
</evidence>
<feature type="transmembrane region" description="Helical" evidence="13">
    <location>
        <begin position="21"/>
        <end position="42"/>
    </location>
</feature>
<keyword evidence="13" id="KW-1133">Transmembrane helix</keyword>
<keyword evidence="10" id="KW-0325">Glycoprotein</keyword>
<keyword evidence="13" id="KW-0472">Membrane</keyword>
<dbReference type="UniPathway" id="UPA00545">
    <property type="reaction ID" value="UER00823"/>
</dbReference>
<dbReference type="FunFam" id="2.160.20.10:FF:000001">
    <property type="entry name" value="Pectinesterase"/>
    <property type="match status" value="1"/>
</dbReference>
<dbReference type="Proteomes" id="UP000694853">
    <property type="component" value="Unplaced"/>
</dbReference>
<keyword evidence="8" id="KW-0063">Aspartyl esterase</keyword>
<reference evidence="15" key="1">
    <citation type="journal article" date="2019" name="Toxins">
        <title>Detection of Abrin-Like and Prepropulchellin-Like Toxin Genes and Transcripts Using Whole Genome Sequencing and Full-Length Transcript Sequencing of Abrus precatorius.</title>
        <authorList>
            <person name="Hovde B.T."/>
            <person name="Daligault H.E."/>
            <person name="Hanschen E.R."/>
            <person name="Kunde Y.A."/>
            <person name="Johnson M.B."/>
            <person name="Starkenburg S.R."/>
            <person name="Johnson S.L."/>
        </authorList>
    </citation>
    <scope>NUCLEOTIDE SEQUENCE [LARGE SCALE GENOMIC DNA]</scope>
</reference>
<evidence type="ECO:0000313" key="15">
    <source>
        <dbReference type="Proteomes" id="UP000694853"/>
    </source>
</evidence>
<evidence type="ECO:0000256" key="9">
    <source>
        <dbReference type="ARBA" id="ARBA00023157"/>
    </source>
</evidence>
<dbReference type="CDD" id="cd15798">
    <property type="entry name" value="PMEI-like_3"/>
    <property type="match status" value="1"/>
</dbReference>
<reference evidence="16" key="2">
    <citation type="submission" date="2025-08" db="UniProtKB">
        <authorList>
            <consortium name="RefSeq"/>
        </authorList>
    </citation>
    <scope>IDENTIFICATION</scope>
    <source>
        <tissue evidence="16">Young leaves</tissue>
    </source>
</reference>
<keyword evidence="6" id="KW-0964">Secreted</keyword>
<dbReference type="Gene3D" id="2.160.20.10">
    <property type="entry name" value="Single-stranded right-handed beta-helix, Pectin lyase-like"/>
    <property type="match status" value="1"/>
</dbReference>
<comment type="pathway">
    <text evidence="2">Glycan metabolism; pectin degradation; 2-dehydro-3-deoxy-D-gluconate from pectin: step 1/5.</text>
</comment>
<dbReference type="NCBIfam" id="TIGR01614">
    <property type="entry name" value="PME_inhib"/>
    <property type="match status" value="1"/>
</dbReference>
<evidence type="ECO:0000256" key="11">
    <source>
        <dbReference type="ARBA" id="ARBA00047928"/>
    </source>
</evidence>
<dbReference type="GO" id="GO:0042545">
    <property type="term" value="P:cell wall modification"/>
    <property type="evidence" value="ECO:0007669"/>
    <property type="project" value="InterPro"/>
</dbReference>
<dbReference type="GO" id="GO:0045490">
    <property type="term" value="P:pectin catabolic process"/>
    <property type="evidence" value="ECO:0007669"/>
    <property type="project" value="UniProtKB-UniPathway"/>
</dbReference>
<evidence type="ECO:0000256" key="1">
    <source>
        <dbReference type="ARBA" id="ARBA00004191"/>
    </source>
</evidence>
<dbReference type="SMART" id="SM00856">
    <property type="entry name" value="PMEI"/>
    <property type="match status" value="1"/>
</dbReference>
<evidence type="ECO:0000256" key="8">
    <source>
        <dbReference type="ARBA" id="ARBA00023085"/>
    </source>
</evidence>
<keyword evidence="9" id="KW-1015">Disulfide bond</keyword>
<proteinExistence type="inferred from homology"/>
<evidence type="ECO:0000256" key="4">
    <source>
        <dbReference type="ARBA" id="ARBA00007786"/>
    </source>
</evidence>
<dbReference type="InterPro" id="IPR000070">
    <property type="entry name" value="Pectinesterase_cat"/>
</dbReference>
<evidence type="ECO:0000256" key="13">
    <source>
        <dbReference type="SAM" id="Phobius"/>
    </source>
</evidence>
<keyword evidence="7" id="KW-0378">Hydrolase</keyword>
<name>A0A8B8JQS2_ABRPR</name>
<dbReference type="EC" id="3.1.1.11" evidence="5"/>
<keyword evidence="13" id="KW-0812">Transmembrane</keyword>
<sequence>MTRLRKPTKPITIFHLSISKFILIFLFLSMAFFFLFILFFFFPSHSHSSSVQIQQACKATRFPQQCHTSLNNLPPHPTPLQTIQSAIEISSSNLNTARSKLNSIVDASAPNHTRTTVANTCLRVLRYSHHRTSLAAHALPRGMTKDARAWMSAALAYQYNCWSGLKYINDTALVAETMSFLETLTALSSNALSMMVSYDLFGNDTASWRPPLTERDGFWEPSGSDLVGSGPALPSTLTPDVTVCKDGGCYKTVQEAVNAAPDNGERRFVIHIKEGVYEERVRVPLRKRNVVFLGDGMGKTVITGSANVGLQPGMTTYDSATVGVAGDGFMAKDLTIQNTAGPNAHQAVAFRSDSDLSIIENCEFIGNQDTLYTHSLRQFYKSCRILGNVDFIFGNSASIFQDCKILVRPRQVRPKKGENNAITAQGRTDPAQSTGFVFQNCLVNGTEEYMALYYSKPKVHKNYLGRPWKEYSRTVFIHSLLEALITPEGWMPWSGDFALQTLYYGEFENSGPGSNLAQRVPWSDKVPAQHVLSYSVQGFVQGDDWNRVSSY</sequence>
<evidence type="ECO:0000256" key="7">
    <source>
        <dbReference type="ARBA" id="ARBA00022801"/>
    </source>
</evidence>
<dbReference type="InterPro" id="IPR011050">
    <property type="entry name" value="Pectin_lyase_fold/virulence"/>
</dbReference>
<evidence type="ECO:0000256" key="5">
    <source>
        <dbReference type="ARBA" id="ARBA00013229"/>
    </source>
</evidence>
<comment type="catalytic activity">
    <reaction evidence="11">
        <text>[(1-&gt;4)-alpha-D-galacturonosyl methyl ester](n) + n H2O = [(1-&gt;4)-alpha-D-galacturonosyl](n) + n methanol + n H(+)</text>
        <dbReference type="Rhea" id="RHEA:22380"/>
        <dbReference type="Rhea" id="RHEA-COMP:14570"/>
        <dbReference type="Rhea" id="RHEA-COMP:14573"/>
        <dbReference type="ChEBI" id="CHEBI:15377"/>
        <dbReference type="ChEBI" id="CHEBI:15378"/>
        <dbReference type="ChEBI" id="CHEBI:17790"/>
        <dbReference type="ChEBI" id="CHEBI:140522"/>
        <dbReference type="ChEBI" id="CHEBI:140523"/>
        <dbReference type="EC" id="3.1.1.11"/>
    </reaction>
</comment>
<feature type="domain" description="Pectinesterase inhibitor" evidence="14">
    <location>
        <begin position="48"/>
        <end position="194"/>
    </location>
</feature>
<dbReference type="InterPro" id="IPR012334">
    <property type="entry name" value="Pectin_lyas_fold"/>
</dbReference>
<dbReference type="Pfam" id="PF01095">
    <property type="entry name" value="Pectinesterase"/>
    <property type="match status" value="1"/>
</dbReference>
<keyword evidence="15" id="KW-1185">Reference proteome</keyword>
<evidence type="ECO:0000313" key="16">
    <source>
        <dbReference type="RefSeq" id="XP_027333644.1"/>
    </source>
</evidence>
<comment type="similarity">
    <text evidence="4">In the C-terminal section; belongs to the pectinesterase family.</text>
</comment>
<dbReference type="SUPFAM" id="SSF101148">
    <property type="entry name" value="Plant invertase/pectin methylesterase inhibitor"/>
    <property type="match status" value="1"/>
</dbReference>
<dbReference type="FunFam" id="1.20.140.40:FF:000021">
    <property type="entry name" value="Probable pectinesterase/pectinesterase inhibitor 51"/>
    <property type="match status" value="1"/>
</dbReference>
<evidence type="ECO:0000256" key="10">
    <source>
        <dbReference type="ARBA" id="ARBA00023180"/>
    </source>
</evidence>
<dbReference type="KEGG" id="aprc:113848366"/>
<dbReference type="Gene3D" id="1.20.140.40">
    <property type="entry name" value="Invertase/pectin methylesterase inhibitor family protein"/>
    <property type="match status" value="1"/>
</dbReference>
<dbReference type="RefSeq" id="XP_027333644.1">
    <property type="nucleotide sequence ID" value="XM_027477843.1"/>
</dbReference>
<protein>
    <recommendedName>
        <fullName evidence="5">pectinesterase</fullName>
        <ecNumber evidence="5">3.1.1.11</ecNumber>
    </recommendedName>
</protein>
<accession>A0A8B8JQS2</accession>
<keyword evidence="6" id="KW-0134">Cell wall</keyword>
<organism evidence="15 16">
    <name type="scientific">Abrus precatorius</name>
    <name type="common">Indian licorice</name>
    <name type="synonym">Glycine abrus</name>
    <dbReference type="NCBI Taxonomy" id="3816"/>
    <lineage>
        <taxon>Eukaryota</taxon>
        <taxon>Viridiplantae</taxon>
        <taxon>Streptophyta</taxon>
        <taxon>Embryophyta</taxon>
        <taxon>Tracheophyta</taxon>
        <taxon>Spermatophyta</taxon>
        <taxon>Magnoliopsida</taxon>
        <taxon>eudicotyledons</taxon>
        <taxon>Gunneridae</taxon>
        <taxon>Pentapetalae</taxon>
        <taxon>rosids</taxon>
        <taxon>fabids</taxon>
        <taxon>Fabales</taxon>
        <taxon>Fabaceae</taxon>
        <taxon>Papilionoideae</taxon>
        <taxon>50 kb inversion clade</taxon>
        <taxon>NPAAA clade</taxon>
        <taxon>indigoferoid/millettioid clade</taxon>
        <taxon>Abreae</taxon>
        <taxon>Abrus</taxon>
    </lineage>
</organism>
<dbReference type="GO" id="GO:0030599">
    <property type="term" value="F:pectinesterase activity"/>
    <property type="evidence" value="ECO:0007669"/>
    <property type="project" value="UniProtKB-EC"/>
</dbReference>
<dbReference type="AlphaFoldDB" id="A0A8B8JQS2"/>
<dbReference type="PANTHER" id="PTHR31707">
    <property type="entry name" value="PECTINESTERASE"/>
    <property type="match status" value="1"/>
</dbReference>
<dbReference type="SUPFAM" id="SSF51126">
    <property type="entry name" value="Pectin lyase-like"/>
    <property type="match status" value="1"/>
</dbReference>
<evidence type="ECO:0000256" key="3">
    <source>
        <dbReference type="ARBA" id="ARBA00006027"/>
    </source>
</evidence>
<evidence type="ECO:0000256" key="6">
    <source>
        <dbReference type="ARBA" id="ARBA00022512"/>
    </source>
</evidence>
<comment type="similarity">
    <text evidence="3">In the N-terminal section; belongs to the PMEI family.</text>
</comment>
<dbReference type="Pfam" id="PF04043">
    <property type="entry name" value="PMEI"/>
    <property type="match status" value="1"/>
</dbReference>
<evidence type="ECO:0000256" key="12">
    <source>
        <dbReference type="ARBA" id="ARBA00057335"/>
    </source>
</evidence>
<evidence type="ECO:0000259" key="14">
    <source>
        <dbReference type="SMART" id="SM00856"/>
    </source>
</evidence>
<dbReference type="InterPro" id="IPR006501">
    <property type="entry name" value="Pectinesterase_inhib_dom"/>
</dbReference>
<comment type="subcellular location">
    <subcellularLocation>
        <location evidence="1">Secreted</location>
        <location evidence="1">Cell wall</location>
    </subcellularLocation>
</comment>
<dbReference type="GO" id="GO:0004857">
    <property type="term" value="F:enzyme inhibitor activity"/>
    <property type="evidence" value="ECO:0007669"/>
    <property type="project" value="InterPro"/>
</dbReference>
<dbReference type="InterPro" id="IPR035513">
    <property type="entry name" value="Invertase/methylesterase_inhib"/>
</dbReference>
<comment type="function">
    <text evidence="12">Acts in the modification of cell walls via demethylesterification of cell wall pectin.</text>
</comment>
<dbReference type="OrthoDB" id="2019149at2759"/>